<organism evidence="3 4">
    <name type="scientific">Rotaria sordida</name>
    <dbReference type="NCBI Taxonomy" id="392033"/>
    <lineage>
        <taxon>Eukaryota</taxon>
        <taxon>Metazoa</taxon>
        <taxon>Spiralia</taxon>
        <taxon>Gnathifera</taxon>
        <taxon>Rotifera</taxon>
        <taxon>Eurotatoria</taxon>
        <taxon>Bdelloidea</taxon>
        <taxon>Philodinida</taxon>
        <taxon>Philodinidae</taxon>
        <taxon>Rotaria</taxon>
    </lineage>
</organism>
<proteinExistence type="predicted"/>
<evidence type="ECO:0000313" key="3">
    <source>
        <dbReference type="EMBL" id="CAF4150339.1"/>
    </source>
</evidence>
<gene>
    <name evidence="2" type="ORF">FNK824_LOCUS25337</name>
    <name evidence="3" type="ORF">OTI717_LOCUS36194</name>
    <name evidence="1" type="ORF">RFH988_LOCUS37874</name>
</gene>
<accession>A0A819YIQ3</accession>
<dbReference type="EMBL" id="CAJNOO010008132">
    <property type="protein sequence ID" value="CAF1478377.1"/>
    <property type="molecule type" value="Genomic_DNA"/>
</dbReference>
<reference evidence="3" key="1">
    <citation type="submission" date="2021-02" db="EMBL/GenBank/DDBJ databases">
        <authorList>
            <person name="Nowell W R."/>
        </authorList>
    </citation>
    <scope>NUCLEOTIDE SEQUENCE</scope>
</reference>
<dbReference type="EMBL" id="CAJOBE010005919">
    <property type="protein sequence ID" value="CAF3989856.1"/>
    <property type="molecule type" value="Genomic_DNA"/>
</dbReference>
<dbReference type="Proteomes" id="UP000663874">
    <property type="component" value="Unassembled WGS sequence"/>
</dbReference>
<evidence type="ECO:0000313" key="1">
    <source>
        <dbReference type="EMBL" id="CAF1478377.1"/>
    </source>
</evidence>
<evidence type="ECO:0000313" key="2">
    <source>
        <dbReference type="EMBL" id="CAF3989856.1"/>
    </source>
</evidence>
<dbReference type="Proteomes" id="UP000663882">
    <property type="component" value="Unassembled WGS sequence"/>
</dbReference>
<protein>
    <submittedName>
        <fullName evidence="3">Uncharacterized protein</fullName>
    </submittedName>
</protein>
<sequence length="161" mass="18866">MHENDSNEDDGEQNQDSIIDTWSNEVITGDMENMDIDKVNDDDNTAITKEKLTKTIEKDHQLIKRKLPLTLKQKEKPGLVELSSDDYVILTNLIDIFKPFYQTTNLFNASKYPTIGLRLHVVRNSKEFFKKEEEDDESNVFITLKKYVLKSLNNYFDENNR</sequence>
<dbReference type="AlphaFoldDB" id="A0A819YIQ3"/>
<dbReference type="InterPro" id="IPR012337">
    <property type="entry name" value="RNaseH-like_sf"/>
</dbReference>
<dbReference type="EMBL" id="CAJOAX010015000">
    <property type="protein sequence ID" value="CAF4150339.1"/>
    <property type="molecule type" value="Genomic_DNA"/>
</dbReference>
<comment type="caution">
    <text evidence="3">The sequence shown here is derived from an EMBL/GenBank/DDBJ whole genome shotgun (WGS) entry which is preliminary data.</text>
</comment>
<evidence type="ECO:0000313" key="4">
    <source>
        <dbReference type="Proteomes" id="UP000663823"/>
    </source>
</evidence>
<dbReference type="OrthoDB" id="1869581at2759"/>
<name>A0A819YIQ3_9BILA</name>
<dbReference type="SUPFAM" id="SSF53098">
    <property type="entry name" value="Ribonuclease H-like"/>
    <property type="match status" value="1"/>
</dbReference>
<dbReference type="Proteomes" id="UP000663823">
    <property type="component" value="Unassembled WGS sequence"/>
</dbReference>